<evidence type="ECO:0000256" key="1">
    <source>
        <dbReference type="ARBA" id="ARBA00010211"/>
    </source>
</evidence>
<dbReference type="PANTHER" id="PTHR42796:SF4">
    <property type="entry name" value="FUMARYLACETOACETATE HYDROLASE DOMAIN-CONTAINING PROTEIN 2A"/>
    <property type="match status" value="1"/>
</dbReference>
<gene>
    <name evidence="4" type="ORF">ACFP3U_33750</name>
</gene>
<sequence length="286" mass="29854">MKLLRVGPPGAERPVALGQDGTAYDLSGVTADIDGGFLAGLADGGLAGLAARVAAGRLPVAEIGGRRIGPPVAGPGKVVGIGLNYRDHAAEAGAPIPDEPVIFLKPSSTVVGPYDEVLVPRGGEKTDYEAELAVVIGRTARYLPDRAAAAGAIAGYTIANDVTERAFQFERGGQWDKGKSAETFTPLGPWLVTADEVADPQRLPLRLWVNGELRQDGSTGRMIFPVLELVRYASQFMVLEPGDVIVTGTPAGVTLGRPGTPYLTPGDIVEIEIDGLGRQRQVLGKA</sequence>
<dbReference type="InterPro" id="IPR051121">
    <property type="entry name" value="FAH"/>
</dbReference>
<feature type="domain" description="Fumarylacetoacetase-like C-terminal" evidence="3">
    <location>
        <begin position="77"/>
        <end position="281"/>
    </location>
</feature>
<evidence type="ECO:0000313" key="4">
    <source>
        <dbReference type="EMBL" id="MFC5667916.1"/>
    </source>
</evidence>
<dbReference type="EMBL" id="JBHSOF010000072">
    <property type="protein sequence ID" value="MFC5667916.1"/>
    <property type="molecule type" value="Genomic_DNA"/>
</dbReference>
<accession>A0ABW0XFR0</accession>
<dbReference type="SUPFAM" id="SSF56529">
    <property type="entry name" value="FAH"/>
    <property type="match status" value="1"/>
</dbReference>
<organism evidence="4 5">
    <name type="scientific">Kitasatospora misakiensis</name>
    <dbReference type="NCBI Taxonomy" id="67330"/>
    <lineage>
        <taxon>Bacteria</taxon>
        <taxon>Bacillati</taxon>
        <taxon>Actinomycetota</taxon>
        <taxon>Actinomycetes</taxon>
        <taxon>Kitasatosporales</taxon>
        <taxon>Streptomycetaceae</taxon>
        <taxon>Kitasatospora</taxon>
    </lineage>
</organism>
<dbReference type="InterPro" id="IPR011234">
    <property type="entry name" value="Fumarylacetoacetase-like_C"/>
</dbReference>
<evidence type="ECO:0000256" key="2">
    <source>
        <dbReference type="ARBA" id="ARBA00022723"/>
    </source>
</evidence>
<evidence type="ECO:0000259" key="3">
    <source>
        <dbReference type="Pfam" id="PF01557"/>
    </source>
</evidence>
<dbReference type="Pfam" id="PF01557">
    <property type="entry name" value="FAA_hydrolase"/>
    <property type="match status" value="1"/>
</dbReference>
<name>A0ABW0XFR0_9ACTN</name>
<dbReference type="InterPro" id="IPR036663">
    <property type="entry name" value="Fumarylacetoacetase_C_sf"/>
</dbReference>
<protein>
    <submittedName>
        <fullName evidence="4">Fumarylacetoacetate hydrolase family protein</fullName>
    </submittedName>
</protein>
<keyword evidence="5" id="KW-1185">Reference proteome</keyword>
<dbReference type="PANTHER" id="PTHR42796">
    <property type="entry name" value="FUMARYLACETOACETATE HYDROLASE DOMAIN-CONTAINING PROTEIN 2A-RELATED"/>
    <property type="match status" value="1"/>
</dbReference>
<keyword evidence="4" id="KW-0378">Hydrolase</keyword>
<reference evidence="5" key="1">
    <citation type="journal article" date="2019" name="Int. J. Syst. Evol. Microbiol.">
        <title>The Global Catalogue of Microorganisms (GCM) 10K type strain sequencing project: providing services to taxonomists for standard genome sequencing and annotation.</title>
        <authorList>
            <consortium name="The Broad Institute Genomics Platform"/>
            <consortium name="The Broad Institute Genome Sequencing Center for Infectious Disease"/>
            <person name="Wu L."/>
            <person name="Ma J."/>
        </authorList>
    </citation>
    <scope>NUCLEOTIDE SEQUENCE [LARGE SCALE GENOMIC DNA]</scope>
    <source>
        <strain evidence="5">CGMCC 4.1437</strain>
    </source>
</reference>
<evidence type="ECO:0000313" key="5">
    <source>
        <dbReference type="Proteomes" id="UP001595975"/>
    </source>
</evidence>
<proteinExistence type="inferred from homology"/>
<comment type="caution">
    <text evidence="4">The sequence shown here is derived from an EMBL/GenBank/DDBJ whole genome shotgun (WGS) entry which is preliminary data.</text>
</comment>
<comment type="similarity">
    <text evidence="1">Belongs to the FAH family.</text>
</comment>
<keyword evidence="2" id="KW-0479">Metal-binding</keyword>
<dbReference type="RefSeq" id="WP_380229576.1">
    <property type="nucleotide sequence ID" value="NZ_JBHSOF010000072.1"/>
</dbReference>
<dbReference type="Gene3D" id="3.90.850.10">
    <property type="entry name" value="Fumarylacetoacetase-like, C-terminal domain"/>
    <property type="match status" value="1"/>
</dbReference>
<dbReference type="Proteomes" id="UP001595975">
    <property type="component" value="Unassembled WGS sequence"/>
</dbReference>
<dbReference type="GO" id="GO:0016787">
    <property type="term" value="F:hydrolase activity"/>
    <property type="evidence" value="ECO:0007669"/>
    <property type="project" value="UniProtKB-KW"/>
</dbReference>